<feature type="compositionally biased region" description="Low complexity" evidence="8">
    <location>
        <begin position="10"/>
        <end position="29"/>
    </location>
</feature>
<dbReference type="InterPro" id="IPR031127">
    <property type="entry name" value="E3_UB_ligase_RBR"/>
</dbReference>
<feature type="compositionally biased region" description="Acidic residues" evidence="8">
    <location>
        <begin position="109"/>
        <end position="133"/>
    </location>
</feature>
<evidence type="ECO:0000256" key="3">
    <source>
        <dbReference type="ARBA" id="ARBA00022737"/>
    </source>
</evidence>
<dbReference type="Gene3D" id="3.30.40.10">
    <property type="entry name" value="Zinc/RING finger domain, C3HC4 (zinc finger)"/>
    <property type="match status" value="1"/>
</dbReference>
<dbReference type="PROSITE" id="PS00518">
    <property type="entry name" value="ZF_RING_1"/>
    <property type="match status" value="1"/>
</dbReference>
<evidence type="ECO:0000259" key="10">
    <source>
        <dbReference type="PROSITE" id="PS51873"/>
    </source>
</evidence>
<keyword evidence="3" id="KW-0677">Repeat</keyword>
<evidence type="ECO:0000313" key="11">
    <source>
        <dbReference type="EMBL" id="KAL2918693.1"/>
    </source>
</evidence>
<evidence type="ECO:0000256" key="2">
    <source>
        <dbReference type="ARBA" id="ARBA00022723"/>
    </source>
</evidence>
<dbReference type="PROSITE" id="PS51873">
    <property type="entry name" value="TRIAD"/>
    <property type="match status" value="1"/>
</dbReference>
<sequence length="497" mass="54317">MARTAEPADAAESPLLKPAAPSAPATPADLAAASAAAAVAAAAAAAATAPAPGDQWLSDIGKAAAVLILAYLRPLLADTDLSDSAPPPPAASQNPPSPAHDRDDRDDRDGDDDDYDDYDDYDDDDDDDDDDDGDGRKSDIDMDRLWTRCSICFDSQLDFCLRGCKDQFCRSCFQRYVGEIVRNSWGLSVQKVTCPVCQDPLTQAEWEDYVDEELVDQYMAFNRPFRAMTRSCENCDADIVCAPQPVTDAAAREQRFEEIYAAVEELLAVDGTIDSFAFAVLSSFRADFRRLARSSPAGILDAYPALLRDVRDCVARRNDADAALAHISSMLISLEQRPEQWKELQFMHLKQFPQAVCTSCSQSVCISCGFSPFHSGQTCTECIADMVARSASDAASSETLASLEWKMRNSKRCPNCSVLINRDEGCNKVDCLFCGHKFCWQCLGQFEKGGCGFYRCQLVGVVEETVSAKRADDTPEIGVPNVISVQAKWQRAPMVEA</sequence>
<dbReference type="SMART" id="SM00184">
    <property type="entry name" value="RING"/>
    <property type="match status" value="2"/>
</dbReference>
<protein>
    <recommendedName>
        <fullName evidence="13">RING-type domain-containing protein</fullName>
    </recommendedName>
</protein>
<evidence type="ECO:0000256" key="1">
    <source>
        <dbReference type="ARBA" id="ARBA00022679"/>
    </source>
</evidence>
<evidence type="ECO:0000259" key="9">
    <source>
        <dbReference type="PROSITE" id="PS50089"/>
    </source>
</evidence>
<dbReference type="InterPro" id="IPR013083">
    <property type="entry name" value="Znf_RING/FYVE/PHD"/>
</dbReference>
<evidence type="ECO:0000256" key="4">
    <source>
        <dbReference type="ARBA" id="ARBA00022771"/>
    </source>
</evidence>
<keyword evidence="5" id="KW-0833">Ubl conjugation pathway</keyword>
<comment type="caution">
    <text evidence="11">The sequence shown here is derived from an EMBL/GenBank/DDBJ whole genome shotgun (WGS) entry which is preliminary data.</text>
</comment>
<keyword evidence="1" id="KW-0808">Transferase</keyword>
<evidence type="ECO:0008006" key="13">
    <source>
        <dbReference type="Google" id="ProtNLM"/>
    </source>
</evidence>
<keyword evidence="6" id="KW-0862">Zinc</keyword>
<organism evidence="11 12">
    <name type="scientific">Polyrhizophydium stewartii</name>
    <dbReference type="NCBI Taxonomy" id="2732419"/>
    <lineage>
        <taxon>Eukaryota</taxon>
        <taxon>Fungi</taxon>
        <taxon>Fungi incertae sedis</taxon>
        <taxon>Chytridiomycota</taxon>
        <taxon>Chytridiomycota incertae sedis</taxon>
        <taxon>Chytridiomycetes</taxon>
        <taxon>Rhizophydiales</taxon>
        <taxon>Rhizophydiales incertae sedis</taxon>
        <taxon>Polyrhizophydium</taxon>
    </lineage>
</organism>
<dbReference type="PROSITE" id="PS50089">
    <property type="entry name" value="ZF_RING_2"/>
    <property type="match status" value="1"/>
</dbReference>
<dbReference type="InterPro" id="IPR001841">
    <property type="entry name" value="Znf_RING"/>
</dbReference>
<feature type="compositionally biased region" description="Pro residues" evidence="8">
    <location>
        <begin position="85"/>
        <end position="98"/>
    </location>
</feature>
<accession>A0ABR4NGN1</accession>
<dbReference type="InterPro" id="IPR044066">
    <property type="entry name" value="TRIAD_supradom"/>
</dbReference>
<feature type="domain" description="RING-type" evidence="10">
    <location>
        <begin position="145"/>
        <end position="460"/>
    </location>
</feature>
<keyword evidence="2" id="KW-0479">Metal-binding</keyword>
<feature type="domain" description="RING-type" evidence="9">
    <location>
        <begin position="149"/>
        <end position="198"/>
    </location>
</feature>
<dbReference type="Proteomes" id="UP001527925">
    <property type="component" value="Unassembled WGS sequence"/>
</dbReference>
<feature type="region of interest" description="Disordered" evidence="8">
    <location>
        <begin position="1"/>
        <end position="29"/>
    </location>
</feature>
<dbReference type="Pfam" id="PF22191">
    <property type="entry name" value="IBR_1"/>
    <property type="match status" value="1"/>
</dbReference>
<evidence type="ECO:0000256" key="8">
    <source>
        <dbReference type="SAM" id="MobiDB-lite"/>
    </source>
</evidence>
<evidence type="ECO:0000256" key="5">
    <source>
        <dbReference type="ARBA" id="ARBA00022786"/>
    </source>
</evidence>
<gene>
    <name evidence="11" type="ORF">HK105_201527</name>
</gene>
<dbReference type="EMBL" id="JADGIZ020000005">
    <property type="protein sequence ID" value="KAL2918693.1"/>
    <property type="molecule type" value="Genomic_DNA"/>
</dbReference>
<evidence type="ECO:0000313" key="12">
    <source>
        <dbReference type="Proteomes" id="UP001527925"/>
    </source>
</evidence>
<name>A0ABR4NGN1_9FUNG</name>
<dbReference type="PANTHER" id="PTHR11685">
    <property type="entry name" value="RBR FAMILY RING FINGER AND IBR DOMAIN-CONTAINING"/>
    <property type="match status" value="1"/>
</dbReference>
<dbReference type="SUPFAM" id="SSF57850">
    <property type="entry name" value="RING/U-box"/>
    <property type="match status" value="2"/>
</dbReference>
<dbReference type="Gene3D" id="1.20.120.1750">
    <property type="match status" value="1"/>
</dbReference>
<feature type="region of interest" description="Disordered" evidence="8">
    <location>
        <begin position="80"/>
        <end position="138"/>
    </location>
</feature>
<proteinExistence type="predicted"/>
<reference evidence="11 12" key="1">
    <citation type="submission" date="2023-09" db="EMBL/GenBank/DDBJ databases">
        <title>Pangenome analysis of Batrachochytrium dendrobatidis and related Chytrids.</title>
        <authorList>
            <person name="Yacoub M.N."/>
            <person name="Stajich J.E."/>
            <person name="James T.Y."/>
        </authorList>
    </citation>
    <scope>NUCLEOTIDE SEQUENCE [LARGE SCALE GENOMIC DNA]</scope>
    <source>
        <strain evidence="11 12">JEL0888</strain>
    </source>
</reference>
<keyword evidence="12" id="KW-1185">Reference proteome</keyword>
<evidence type="ECO:0000256" key="7">
    <source>
        <dbReference type="PROSITE-ProRule" id="PRU00175"/>
    </source>
</evidence>
<keyword evidence="4 7" id="KW-0863">Zinc-finger</keyword>
<feature type="compositionally biased region" description="Basic and acidic residues" evidence="8">
    <location>
        <begin position="99"/>
        <end position="108"/>
    </location>
</feature>
<evidence type="ECO:0000256" key="6">
    <source>
        <dbReference type="ARBA" id="ARBA00022833"/>
    </source>
</evidence>
<dbReference type="InterPro" id="IPR017907">
    <property type="entry name" value="Znf_RING_CS"/>
</dbReference>